<dbReference type="EMBL" id="FMJE01000003">
    <property type="protein sequence ID" value="SCM81092.1"/>
    <property type="molecule type" value="Genomic_DNA"/>
</dbReference>
<dbReference type="InterPro" id="IPR005119">
    <property type="entry name" value="LysR_subst-bd"/>
</dbReference>
<dbReference type="AlphaFoldDB" id="A0A212LU91"/>
<dbReference type="SUPFAM" id="SSF46785">
    <property type="entry name" value="Winged helix' DNA-binding domain"/>
    <property type="match status" value="1"/>
</dbReference>
<keyword evidence="3" id="KW-0238">DNA-binding</keyword>
<dbReference type="GO" id="GO:0003700">
    <property type="term" value="F:DNA-binding transcription factor activity"/>
    <property type="evidence" value="ECO:0007669"/>
    <property type="project" value="InterPro"/>
</dbReference>
<evidence type="ECO:0000259" key="5">
    <source>
        <dbReference type="PROSITE" id="PS50931"/>
    </source>
</evidence>
<dbReference type="SUPFAM" id="SSF53850">
    <property type="entry name" value="Periplasmic binding protein-like II"/>
    <property type="match status" value="1"/>
</dbReference>
<feature type="domain" description="HTH lysR-type" evidence="5">
    <location>
        <begin position="1"/>
        <end position="60"/>
    </location>
</feature>
<dbReference type="PANTHER" id="PTHR30126:SF40">
    <property type="entry name" value="HTH-TYPE TRANSCRIPTIONAL REGULATOR GLTR"/>
    <property type="match status" value="1"/>
</dbReference>
<comment type="similarity">
    <text evidence="1">Belongs to the LysR transcriptional regulatory family.</text>
</comment>
<evidence type="ECO:0000256" key="2">
    <source>
        <dbReference type="ARBA" id="ARBA00023015"/>
    </source>
</evidence>
<dbReference type="PROSITE" id="PS50931">
    <property type="entry name" value="HTH_LYSR"/>
    <property type="match status" value="1"/>
</dbReference>
<dbReference type="Gene3D" id="1.10.10.10">
    <property type="entry name" value="Winged helix-like DNA-binding domain superfamily/Winged helix DNA-binding domain"/>
    <property type="match status" value="1"/>
</dbReference>
<dbReference type="InterPro" id="IPR036390">
    <property type="entry name" value="WH_DNA-bd_sf"/>
</dbReference>
<dbReference type="InterPro" id="IPR000847">
    <property type="entry name" value="LysR_HTH_N"/>
</dbReference>
<dbReference type="Pfam" id="PF03466">
    <property type="entry name" value="LysR_substrate"/>
    <property type="match status" value="1"/>
</dbReference>
<dbReference type="RefSeq" id="WP_188399833.1">
    <property type="nucleotide sequence ID" value="NZ_LT608335.1"/>
</dbReference>
<proteinExistence type="inferred from homology"/>
<evidence type="ECO:0000256" key="3">
    <source>
        <dbReference type="ARBA" id="ARBA00023125"/>
    </source>
</evidence>
<dbReference type="GO" id="GO:0000976">
    <property type="term" value="F:transcription cis-regulatory region binding"/>
    <property type="evidence" value="ECO:0007669"/>
    <property type="project" value="TreeGrafter"/>
</dbReference>
<keyword evidence="4" id="KW-0804">Transcription</keyword>
<name>A0A212LU91_9FIRM</name>
<dbReference type="PANTHER" id="PTHR30126">
    <property type="entry name" value="HTH-TYPE TRANSCRIPTIONAL REGULATOR"/>
    <property type="match status" value="1"/>
</dbReference>
<dbReference type="PRINTS" id="PR00039">
    <property type="entry name" value="HTHLYSR"/>
</dbReference>
<organism evidence="6">
    <name type="scientific">uncultured Sporomusa sp</name>
    <dbReference type="NCBI Taxonomy" id="307249"/>
    <lineage>
        <taxon>Bacteria</taxon>
        <taxon>Bacillati</taxon>
        <taxon>Bacillota</taxon>
        <taxon>Negativicutes</taxon>
        <taxon>Selenomonadales</taxon>
        <taxon>Sporomusaceae</taxon>
        <taxon>Sporomusa</taxon>
        <taxon>environmental samples</taxon>
    </lineage>
</organism>
<protein>
    <submittedName>
        <fullName evidence="6">Regulatory protein LysR</fullName>
    </submittedName>
</protein>
<evidence type="ECO:0000313" key="6">
    <source>
        <dbReference type="EMBL" id="SCM81092.1"/>
    </source>
</evidence>
<dbReference type="Gene3D" id="3.40.190.10">
    <property type="entry name" value="Periplasmic binding protein-like II"/>
    <property type="match status" value="1"/>
</dbReference>
<evidence type="ECO:0000256" key="1">
    <source>
        <dbReference type="ARBA" id="ARBA00009437"/>
    </source>
</evidence>
<gene>
    <name evidence="6" type="ORF">KL86SPO_31271</name>
</gene>
<accession>A0A212LU91</accession>
<dbReference type="FunFam" id="1.10.10.10:FF:000001">
    <property type="entry name" value="LysR family transcriptional regulator"/>
    <property type="match status" value="1"/>
</dbReference>
<evidence type="ECO:0000256" key="4">
    <source>
        <dbReference type="ARBA" id="ARBA00023163"/>
    </source>
</evidence>
<dbReference type="InterPro" id="IPR036388">
    <property type="entry name" value="WH-like_DNA-bd_sf"/>
</dbReference>
<sequence length="302" mass="34686">MNIDDIQAFLAIVANQSLTKAAEFLHLSQSSVSHRLKNLERELGLVLVERRKGLKTITLTPAGEDFIQVAEKWMHLLLETQSLKSRTSLSLAIGSVDSVSTYLLPNVYQKIISQHPAMRLHIYTKNSTELYDLLEQRTIDIAFVLQERLIKNIELSPFFAEPMVVLRLALPEHQAVQYIHPEQLNPSDELYHEWFPTYQIWHSKWWDPLKPPHIQVSNGPMVLPLLRTAHQWAIVPLSIAQSAAATSKYTIQKLTDPPPDRICYKLTHKMAKSSTKEALAIFEAFAAELYTQFDYLNQIKHR</sequence>
<reference evidence="6" key="1">
    <citation type="submission" date="2016-08" db="EMBL/GenBank/DDBJ databases">
        <authorList>
            <person name="Seilhamer J.J."/>
        </authorList>
    </citation>
    <scope>NUCLEOTIDE SEQUENCE</scope>
    <source>
        <strain evidence="6">86</strain>
    </source>
</reference>
<dbReference type="Pfam" id="PF00126">
    <property type="entry name" value="HTH_1"/>
    <property type="match status" value="1"/>
</dbReference>
<dbReference type="CDD" id="cd05466">
    <property type="entry name" value="PBP2_LTTR_substrate"/>
    <property type="match status" value="1"/>
</dbReference>
<keyword evidence="2" id="KW-0805">Transcription regulation</keyword>